<sequence>FELDEYEGNMLTSFGDGWYIVGKDIIPGRYRSDGGSAYWARLKDFSGELNSIITNSAFDEGTIIVEIQSSDFGFRTLGAYWEKID</sequence>
<dbReference type="AlphaFoldDB" id="X1K3B4"/>
<gene>
    <name evidence="1" type="ORF">S03H2_69986</name>
</gene>
<name>X1K3B4_9ZZZZ</name>
<feature type="non-terminal residue" evidence="1">
    <location>
        <position position="1"/>
    </location>
</feature>
<dbReference type="EMBL" id="BARU01046377">
    <property type="protein sequence ID" value="GAI01477.1"/>
    <property type="molecule type" value="Genomic_DNA"/>
</dbReference>
<evidence type="ECO:0000313" key="1">
    <source>
        <dbReference type="EMBL" id="GAI01477.1"/>
    </source>
</evidence>
<reference evidence="1" key="1">
    <citation type="journal article" date="2014" name="Front. Microbiol.">
        <title>High frequency of phylogenetically diverse reductive dehalogenase-homologous genes in deep subseafloor sedimentary metagenomes.</title>
        <authorList>
            <person name="Kawai M."/>
            <person name="Futagami T."/>
            <person name="Toyoda A."/>
            <person name="Takaki Y."/>
            <person name="Nishi S."/>
            <person name="Hori S."/>
            <person name="Arai W."/>
            <person name="Tsubouchi T."/>
            <person name="Morono Y."/>
            <person name="Uchiyama I."/>
            <person name="Ito T."/>
            <person name="Fujiyama A."/>
            <person name="Inagaki F."/>
            <person name="Takami H."/>
        </authorList>
    </citation>
    <scope>NUCLEOTIDE SEQUENCE</scope>
    <source>
        <strain evidence="1">Expedition CK06-06</strain>
    </source>
</reference>
<proteinExistence type="predicted"/>
<comment type="caution">
    <text evidence="1">The sequence shown here is derived from an EMBL/GenBank/DDBJ whole genome shotgun (WGS) entry which is preliminary data.</text>
</comment>
<protein>
    <submittedName>
        <fullName evidence="1">Uncharacterized protein</fullName>
    </submittedName>
</protein>
<organism evidence="1">
    <name type="scientific">marine sediment metagenome</name>
    <dbReference type="NCBI Taxonomy" id="412755"/>
    <lineage>
        <taxon>unclassified sequences</taxon>
        <taxon>metagenomes</taxon>
        <taxon>ecological metagenomes</taxon>
    </lineage>
</organism>
<accession>X1K3B4</accession>